<dbReference type="Pfam" id="PF02714">
    <property type="entry name" value="RSN1_7TM"/>
    <property type="match status" value="1"/>
</dbReference>
<keyword evidence="5 7" id="KW-1133">Transmembrane helix</keyword>
<dbReference type="InterPro" id="IPR045122">
    <property type="entry name" value="Csc1-like"/>
</dbReference>
<comment type="similarity">
    <text evidence="2">Belongs to the CSC1 (TC 1.A.17) family.</text>
</comment>
<evidence type="ECO:0000256" key="6">
    <source>
        <dbReference type="ARBA" id="ARBA00023136"/>
    </source>
</evidence>
<evidence type="ECO:0000256" key="5">
    <source>
        <dbReference type="ARBA" id="ARBA00022989"/>
    </source>
</evidence>
<evidence type="ECO:0008006" key="13">
    <source>
        <dbReference type="Google" id="ProtNLM"/>
    </source>
</evidence>
<feature type="transmembrane region" description="Helical" evidence="7">
    <location>
        <begin position="692"/>
        <end position="713"/>
    </location>
</feature>
<accession>A0A8T0I1F9</accession>
<organism evidence="11 12">
    <name type="scientific">Ceratodon purpureus</name>
    <name type="common">Fire moss</name>
    <name type="synonym">Dicranum purpureum</name>
    <dbReference type="NCBI Taxonomy" id="3225"/>
    <lineage>
        <taxon>Eukaryota</taxon>
        <taxon>Viridiplantae</taxon>
        <taxon>Streptophyta</taxon>
        <taxon>Embryophyta</taxon>
        <taxon>Bryophyta</taxon>
        <taxon>Bryophytina</taxon>
        <taxon>Bryopsida</taxon>
        <taxon>Dicranidae</taxon>
        <taxon>Pseudoditrichales</taxon>
        <taxon>Ditrichaceae</taxon>
        <taxon>Ceratodon</taxon>
    </lineage>
</organism>
<feature type="transmembrane region" description="Helical" evidence="7">
    <location>
        <begin position="651"/>
        <end position="672"/>
    </location>
</feature>
<dbReference type="InterPro" id="IPR032880">
    <property type="entry name" value="CSC1/OSCA1-like_N"/>
</dbReference>
<evidence type="ECO:0000259" key="9">
    <source>
        <dbReference type="Pfam" id="PF13967"/>
    </source>
</evidence>
<dbReference type="AlphaFoldDB" id="A0A8T0I1F9"/>
<evidence type="ECO:0000256" key="4">
    <source>
        <dbReference type="ARBA" id="ARBA00022692"/>
    </source>
</evidence>
<evidence type="ECO:0000259" key="8">
    <source>
        <dbReference type="Pfam" id="PF02714"/>
    </source>
</evidence>
<dbReference type="InterPro" id="IPR003864">
    <property type="entry name" value="CSC1/OSCA1-like_7TM"/>
</dbReference>
<keyword evidence="3" id="KW-0813">Transport</keyword>
<reference evidence="11" key="1">
    <citation type="submission" date="2020-06" db="EMBL/GenBank/DDBJ databases">
        <title>WGS assembly of Ceratodon purpureus strain R40.</title>
        <authorList>
            <person name="Carey S.B."/>
            <person name="Jenkins J."/>
            <person name="Shu S."/>
            <person name="Lovell J.T."/>
            <person name="Sreedasyam A."/>
            <person name="Maumus F."/>
            <person name="Tiley G.P."/>
            <person name="Fernandez-Pozo N."/>
            <person name="Barry K."/>
            <person name="Chen C."/>
            <person name="Wang M."/>
            <person name="Lipzen A."/>
            <person name="Daum C."/>
            <person name="Saski C.A."/>
            <person name="Payton A.C."/>
            <person name="Mcbreen J.C."/>
            <person name="Conrad R.E."/>
            <person name="Kollar L.M."/>
            <person name="Olsson S."/>
            <person name="Huttunen S."/>
            <person name="Landis J.B."/>
            <person name="Wickett N.J."/>
            <person name="Johnson M.G."/>
            <person name="Rensing S.A."/>
            <person name="Grimwood J."/>
            <person name="Schmutz J."/>
            <person name="Mcdaniel S.F."/>
        </authorList>
    </citation>
    <scope>NUCLEOTIDE SEQUENCE</scope>
    <source>
        <strain evidence="11">R40</strain>
    </source>
</reference>
<keyword evidence="12" id="KW-1185">Reference proteome</keyword>
<evidence type="ECO:0000256" key="2">
    <source>
        <dbReference type="ARBA" id="ARBA00007779"/>
    </source>
</evidence>
<evidence type="ECO:0000256" key="7">
    <source>
        <dbReference type="SAM" id="Phobius"/>
    </source>
</evidence>
<dbReference type="Proteomes" id="UP000822688">
    <property type="component" value="Chromosome 5"/>
</dbReference>
<dbReference type="PANTHER" id="PTHR13018:SF5">
    <property type="entry name" value="RE44586P"/>
    <property type="match status" value="1"/>
</dbReference>
<feature type="domain" description="CSC1/OSCA1-like cytosolic" evidence="10">
    <location>
        <begin position="221"/>
        <end position="382"/>
    </location>
</feature>
<evidence type="ECO:0000259" key="10">
    <source>
        <dbReference type="Pfam" id="PF14703"/>
    </source>
</evidence>
<feature type="transmembrane region" description="Helical" evidence="7">
    <location>
        <begin position="179"/>
        <end position="199"/>
    </location>
</feature>
<evidence type="ECO:0000313" key="12">
    <source>
        <dbReference type="Proteomes" id="UP000822688"/>
    </source>
</evidence>
<name>A0A8T0I1F9_CERPU</name>
<feature type="transmembrane region" description="Helical" evidence="7">
    <location>
        <begin position="609"/>
        <end position="625"/>
    </location>
</feature>
<dbReference type="GO" id="GO:0005227">
    <property type="term" value="F:calcium-activated cation channel activity"/>
    <property type="evidence" value="ECO:0007669"/>
    <property type="project" value="InterPro"/>
</dbReference>
<proteinExistence type="inferred from homology"/>
<feature type="transmembrane region" description="Helical" evidence="7">
    <location>
        <begin position="529"/>
        <end position="553"/>
    </location>
</feature>
<keyword evidence="4 7" id="KW-0812">Transmembrane</keyword>
<dbReference type="Pfam" id="PF13967">
    <property type="entry name" value="RSN1_TM"/>
    <property type="match status" value="1"/>
</dbReference>
<feature type="domain" description="CSC1/OSCA1-like N-terminal transmembrane" evidence="9">
    <location>
        <begin position="7"/>
        <end position="198"/>
    </location>
</feature>
<dbReference type="InterPro" id="IPR027815">
    <property type="entry name" value="CSC1/OSCA1-like_cyt"/>
</dbReference>
<protein>
    <recommendedName>
        <fullName evidence="13">CSC1-like protein</fullName>
    </recommendedName>
</protein>
<dbReference type="GO" id="GO:0005886">
    <property type="term" value="C:plasma membrane"/>
    <property type="evidence" value="ECO:0007669"/>
    <property type="project" value="TreeGrafter"/>
</dbReference>
<evidence type="ECO:0000256" key="3">
    <source>
        <dbReference type="ARBA" id="ARBA00022448"/>
    </source>
</evidence>
<feature type="domain" description="CSC1/OSCA1-like 7TM region" evidence="8">
    <location>
        <begin position="394"/>
        <end position="666"/>
    </location>
</feature>
<feature type="transmembrane region" description="Helical" evidence="7">
    <location>
        <begin position="112"/>
        <end position="134"/>
    </location>
</feature>
<gene>
    <name evidence="11" type="ORF">KC19_5G105500</name>
</gene>
<feature type="transmembrane region" description="Helical" evidence="7">
    <location>
        <begin position="6"/>
        <end position="28"/>
    </location>
</feature>
<feature type="transmembrane region" description="Helical" evidence="7">
    <location>
        <begin position="447"/>
        <end position="467"/>
    </location>
</feature>
<comment type="subcellular location">
    <subcellularLocation>
        <location evidence="1">Membrane</location>
        <topology evidence="1">Multi-pass membrane protein</topology>
    </subcellularLocation>
</comment>
<feature type="transmembrane region" description="Helical" evidence="7">
    <location>
        <begin position="390"/>
        <end position="414"/>
    </location>
</feature>
<dbReference type="EMBL" id="CM026425">
    <property type="protein sequence ID" value="KAG0576755.1"/>
    <property type="molecule type" value="Genomic_DNA"/>
</dbReference>
<keyword evidence="6 7" id="KW-0472">Membrane</keyword>
<evidence type="ECO:0000313" key="11">
    <source>
        <dbReference type="EMBL" id="KAG0576755.1"/>
    </source>
</evidence>
<feature type="transmembrane region" description="Helical" evidence="7">
    <location>
        <begin position="487"/>
        <end position="509"/>
    </location>
</feature>
<sequence>MTSLNDIGVSALVNCGSALVFFLCFIIFQVQPMNDRVYHPKLYIKDKERKGSPTSRSHRRYLERYFESDCRPYLMSFKWISAALRMSEQNLIEHAGLDAVIYLRIYKIGLKIFVPLMIMGLSVIVTINIGGGHLNSLDPDTNLNSTSISTSNSTSNATLLFSDIDKLSISNVPSASGRLWAHLVMAYIFTGWTCFILYLEYKRVSIMRVKFQNADRRRPEQFTVLVRQIPQTSQESVNIQVQKYFQLHHPDYYLSHQLVYNANKLARLVKKREYKGEWLSFWLLKLQKSDQKPMTRTRIWGLCGVRVDAIEFYLSKIENLNKEAETERKLVHQDDTKTMPSAFVSFKTRWGAAVCAQTQQNMDPTVWMTEWAPEPRDINWKNLAIPYMQLGCRAVCVGVALFVFVFCFMIPVAIVQSLASLEGLKALFPQLESILEQKNFASFVQGFLPGFILKIFMMLVPYIALGLATFEGHVSLSKIDNAAALKYYYFGVVNVFFGSILTGSAFQQLESFLDSSSVVGFLKTLALTIPMKATFFITYIMVDGWAGAAFEILRLQNLILYHIQNTFFVHTEADKLRAMNPGPIIFYIGLAQLQLYFLMGLVYSVITPIILPFIVGFFGINYVVYRHQIINVYDAAYESAGAFWPFVHGRIILALIIEHLMLIGLFFVQGPITFETIESSDDDSTTQKVINFLQQALSSTPFIIALPIFTYIFHRYCKTRFEPTFTNYPLEFATKRDMDDKGKDPNFNISQFLQNSYKHPDFLDEKPIEETKEIVKTIQQNVTKKKFRPLILRNEKVDSAIDIPNMCHLSTFIQ</sequence>
<dbReference type="Pfam" id="PF14703">
    <property type="entry name" value="PHM7_cyt"/>
    <property type="match status" value="1"/>
</dbReference>
<dbReference type="PANTHER" id="PTHR13018">
    <property type="entry name" value="PROBABLE MEMBRANE PROTEIN DUF221-RELATED"/>
    <property type="match status" value="1"/>
</dbReference>
<evidence type="ECO:0000256" key="1">
    <source>
        <dbReference type="ARBA" id="ARBA00004141"/>
    </source>
</evidence>
<feature type="transmembrane region" description="Helical" evidence="7">
    <location>
        <begin position="584"/>
        <end position="603"/>
    </location>
</feature>
<comment type="caution">
    <text evidence="11">The sequence shown here is derived from an EMBL/GenBank/DDBJ whole genome shotgun (WGS) entry which is preliminary data.</text>
</comment>